<accession>A0A2P7EEU8</accession>
<comment type="subcellular location">
    <subcellularLocation>
        <location evidence="6">Cellular thylakoid membrane</location>
    </subcellularLocation>
</comment>
<evidence type="ECO:0000256" key="5">
    <source>
        <dbReference type="ARBA" id="ARBA00033433"/>
    </source>
</evidence>
<dbReference type="STRING" id="1910958.BTM30_06645"/>
<evidence type="ECO:0000313" key="8">
    <source>
        <dbReference type="EMBL" id="PSI01736.1"/>
    </source>
</evidence>
<protein>
    <recommendedName>
        <fullName evidence="2 6">Photosystem I reaction center subunit III</fullName>
    </recommendedName>
    <alternativeName>
        <fullName evidence="5 6">PSI-F</fullName>
    </alternativeName>
</protein>
<keyword evidence="3 6" id="KW-0602">Photosynthesis</keyword>
<dbReference type="RefSeq" id="WP_106499832.1">
    <property type="nucleotide sequence ID" value="NZ_PXVC01000021.1"/>
</dbReference>
<dbReference type="GO" id="GO:0031676">
    <property type="term" value="C:plasma membrane-derived thylakoid membrane"/>
    <property type="evidence" value="ECO:0007669"/>
    <property type="project" value="UniProtKB-SubCell"/>
</dbReference>
<reference evidence="9" key="1">
    <citation type="submission" date="2018-03" db="EMBL/GenBank/DDBJ databases">
        <title>Ecological and genomic features of two cosmopolitan and abundant freshwater picocyanobacteria.</title>
        <authorList>
            <person name="Cabello-Yeves P.J."/>
            <person name="Picazo A."/>
            <person name="Camacho A."/>
            <person name="Callieri C."/>
            <person name="Rosselli R."/>
            <person name="Roda-Garcia J."/>
            <person name="Coutinho F.H."/>
            <person name="Rodriguez-Valera F."/>
        </authorList>
    </citation>
    <scope>NUCLEOTIDE SEQUENCE [LARGE SCALE GENOMIC DNA]</scope>
    <source>
        <strain evidence="9">Tous</strain>
    </source>
</reference>
<comment type="similarity">
    <text evidence="1 6">Belongs to the PsaF family.</text>
</comment>
<keyword evidence="4 6" id="KW-0603">Photosystem I</keyword>
<proteinExistence type="inferred from homology"/>
<dbReference type="EMBL" id="PXVC01000021">
    <property type="protein sequence ID" value="PSI01736.1"/>
    <property type="molecule type" value="Genomic_DNA"/>
</dbReference>
<organism evidence="8 9">
    <name type="scientific">Synechococcus lacustris str. Tous</name>
    <dbReference type="NCBI Taxonomy" id="1910958"/>
    <lineage>
        <taxon>Bacteria</taxon>
        <taxon>Bacillati</taxon>
        <taxon>Cyanobacteriota</taxon>
        <taxon>Cyanophyceae</taxon>
        <taxon>Synechococcales</taxon>
        <taxon>Synechococcaceae</taxon>
        <taxon>Synechococcus</taxon>
    </lineage>
</organism>
<evidence type="ECO:0000256" key="1">
    <source>
        <dbReference type="ARBA" id="ARBA00008386"/>
    </source>
</evidence>
<evidence type="ECO:0000256" key="4">
    <source>
        <dbReference type="ARBA" id="ARBA00022836"/>
    </source>
</evidence>
<dbReference type="GO" id="GO:0009538">
    <property type="term" value="C:photosystem I reaction center"/>
    <property type="evidence" value="ECO:0007669"/>
    <property type="project" value="UniProtKB-UniRule"/>
</dbReference>
<keyword evidence="6 7" id="KW-0732">Signal</keyword>
<gene>
    <name evidence="8" type="ORF">C7K08_06425</name>
</gene>
<dbReference type="GO" id="GO:0015979">
    <property type="term" value="P:photosynthesis"/>
    <property type="evidence" value="ECO:0007669"/>
    <property type="project" value="UniProtKB-UniRule"/>
</dbReference>
<keyword evidence="9" id="KW-1185">Reference proteome</keyword>
<evidence type="ECO:0000256" key="2">
    <source>
        <dbReference type="ARBA" id="ARBA00016492"/>
    </source>
</evidence>
<dbReference type="InterPro" id="IPR003666">
    <property type="entry name" value="PSI_PsaF"/>
</dbReference>
<comment type="function">
    <text evidence="6">Participates in efficiency of electron transfer from plastocyanin to P700 (or cytochrome c553 in algae and cyanobacteria). This plastocyanin-docking protein contributes to the specific association of plastocyanin to PSI.</text>
</comment>
<evidence type="ECO:0000256" key="3">
    <source>
        <dbReference type="ARBA" id="ARBA00022531"/>
    </source>
</evidence>
<name>A0A2P7EEU8_9SYNE</name>
<sequence length="166" mass="17866">MQQLISKAFSKVFAVALCGYLLLGFAPLAHASLAGLTPCSENVRFQSRAKTAKTASAQARFERYGQALCGSDGLPHLVVDGRWSHAGDFMLPGIAFLYITGCIGWAGRSYIQAVKGKDANMKEIQIDLPIALKCTLDAAKWPLAAFAELTSNKLTEDDSKVTVSPR</sequence>
<dbReference type="Proteomes" id="UP000240206">
    <property type="component" value="Unassembled WGS sequence"/>
</dbReference>
<dbReference type="Pfam" id="PF02507">
    <property type="entry name" value="PSI_PsaF"/>
    <property type="match status" value="1"/>
</dbReference>
<comment type="caution">
    <text evidence="8">The sequence shown here is derived from an EMBL/GenBank/DDBJ whole genome shotgun (WGS) entry which is preliminary data.</text>
</comment>
<dbReference type="Gene3D" id="1.10.8.110">
    <property type="entry name" value="Photosystem I PsaF, reaction centre subunit III"/>
    <property type="match status" value="1"/>
</dbReference>
<dbReference type="PANTHER" id="PTHR34939:SF1">
    <property type="entry name" value="PHOTOSYSTEM I REACTION CENTER SUBUNIT III, CHLOROPLASTIC"/>
    <property type="match status" value="1"/>
</dbReference>
<keyword evidence="6" id="KW-0793">Thylakoid</keyword>
<feature type="signal peptide" evidence="7">
    <location>
        <begin position="1"/>
        <end position="31"/>
    </location>
</feature>
<evidence type="ECO:0000256" key="7">
    <source>
        <dbReference type="SAM" id="SignalP"/>
    </source>
</evidence>
<evidence type="ECO:0000256" key="6">
    <source>
        <dbReference type="RuleBase" id="RU368107"/>
    </source>
</evidence>
<feature type="chain" id="PRO_5015122871" description="Photosystem I reaction center subunit III" evidence="7">
    <location>
        <begin position="32"/>
        <end position="166"/>
    </location>
</feature>
<dbReference type="InterPro" id="IPR036577">
    <property type="entry name" value="PSI_PsaF_sf"/>
</dbReference>
<dbReference type="AlphaFoldDB" id="A0A2P7EEU8"/>
<evidence type="ECO:0000313" key="9">
    <source>
        <dbReference type="Proteomes" id="UP000240206"/>
    </source>
</evidence>
<dbReference type="SUPFAM" id="SSF81536">
    <property type="entry name" value="Subunit III of photosystem I reaction centre, PsaF"/>
    <property type="match status" value="1"/>
</dbReference>
<dbReference type="PANTHER" id="PTHR34939">
    <property type="entry name" value="PHOTOSYSTEM I REACTION CENTER SUBUNIT III, CHLOROPLASTIC"/>
    <property type="match status" value="1"/>
</dbReference>